<dbReference type="PANTHER" id="PTHR13832:SF565">
    <property type="entry name" value="AT28366P-RELATED"/>
    <property type="match status" value="1"/>
</dbReference>
<feature type="region of interest" description="Disordered" evidence="10">
    <location>
        <begin position="350"/>
        <end position="384"/>
    </location>
</feature>
<dbReference type="InParanoid" id="A0A6P6YI37"/>
<dbReference type="InterPro" id="IPR015655">
    <property type="entry name" value="PP2C"/>
</dbReference>
<dbReference type="GeneID" id="113798811"/>
<organism evidence="12 13">
    <name type="scientific">Dermatophagoides pteronyssinus</name>
    <name type="common">European house dust mite</name>
    <dbReference type="NCBI Taxonomy" id="6956"/>
    <lineage>
        <taxon>Eukaryota</taxon>
        <taxon>Metazoa</taxon>
        <taxon>Ecdysozoa</taxon>
        <taxon>Arthropoda</taxon>
        <taxon>Chelicerata</taxon>
        <taxon>Arachnida</taxon>
        <taxon>Acari</taxon>
        <taxon>Acariformes</taxon>
        <taxon>Sarcoptiformes</taxon>
        <taxon>Astigmata</taxon>
        <taxon>Psoroptidia</taxon>
        <taxon>Analgoidea</taxon>
        <taxon>Pyroglyphidae</taxon>
        <taxon>Dermatophagoidinae</taxon>
        <taxon>Dermatophagoides</taxon>
    </lineage>
</organism>
<keyword evidence="12" id="KW-1185">Reference proteome</keyword>
<dbReference type="EC" id="3.1.3.16" evidence="4"/>
<reference evidence="13" key="1">
    <citation type="submission" date="2025-08" db="UniProtKB">
        <authorList>
            <consortium name="RefSeq"/>
        </authorList>
    </citation>
    <scope>IDENTIFICATION</scope>
    <source>
        <strain evidence="13">Airmid</strain>
    </source>
</reference>
<keyword evidence="6 9" id="KW-0378">Hydrolase</keyword>
<dbReference type="PANTHER" id="PTHR13832">
    <property type="entry name" value="PROTEIN PHOSPHATASE 2C"/>
    <property type="match status" value="1"/>
</dbReference>
<dbReference type="PROSITE" id="PS51746">
    <property type="entry name" value="PPM_2"/>
    <property type="match status" value="1"/>
</dbReference>
<evidence type="ECO:0000259" key="11">
    <source>
        <dbReference type="PROSITE" id="PS51746"/>
    </source>
</evidence>
<keyword evidence="7 9" id="KW-0904">Protein phosphatase</keyword>
<evidence type="ECO:0000313" key="13">
    <source>
        <dbReference type="RefSeq" id="XP_027205198.1"/>
    </source>
</evidence>
<feature type="domain" description="PPM-type phosphatase" evidence="11">
    <location>
        <begin position="23"/>
        <end position="287"/>
    </location>
</feature>
<proteinExistence type="inferred from homology"/>
<keyword evidence="5" id="KW-0479">Metal-binding</keyword>
<dbReference type="InterPro" id="IPR000222">
    <property type="entry name" value="PP2C_BS"/>
</dbReference>
<dbReference type="RefSeq" id="XP_027205198.1">
    <property type="nucleotide sequence ID" value="XM_027349397.1"/>
</dbReference>
<evidence type="ECO:0000313" key="12">
    <source>
        <dbReference type="Proteomes" id="UP000515146"/>
    </source>
</evidence>
<dbReference type="Gene3D" id="3.60.40.10">
    <property type="entry name" value="PPM-type phosphatase domain"/>
    <property type="match status" value="1"/>
</dbReference>
<feature type="compositionally biased region" description="Low complexity" evidence="10">
    <location>
        <begin position="467"/>
        <end position="482"/>
    </location>
</feature>
<evidence type="ECO:0000256" key="7">
    <source>
        <dbReference type="ARBA" id="ARBA00022912"/>
    </source>
</evidence>
<evidence type="ECO:0000256" key="1">
    <source>
        <dbReference type="ARBA" id="ARBA00001936"/>
    </source>
</evidence>
<keyword evidence="8" id="KW-0464">Manganese</keyword>
<dbReference type="Proteomes" id="UP000515146">
    <property type="component" value="Unplaced"/>
</dbReference>
<evidence type="ECO:0000256" key="9">
    <source>
        <dbReference type="RuleBase" id="RU003465"/>
    </source>
</evidence>
<dbReference type="OMA" id="CYLNGST"/>
<dbReference type="AlphaFoldDB" id="A0A6P6YI37"/>
<evidence type="ECO:0000256" key="10">
    <source>
        <dbReference type="SAM" id="MobiDB-lite"/>
    </source>
</evidence>
<comment type="cofactor">
    <cofactor evidence="2">
        <name>Mg(2+)</name>
        <dbReference type="ChEBI" id="CHEBI:18420"/>
    </cofactor>
</comment>
<feature type="compositionally biased region" description="Acidic residues" evidence="10">
    <location>
        <begin position="357"/>
        <end position="375"/>
    </location>
</feature>
<dbReference type="FunFam" id="3.60.40.10:FF:000016">
    <property type="entry name" value="Protein phosphatase 2C"/>
    <property type="match status" value="1"/>
</dbReference>
<dbReference type="GO" id="GO:0046872">
    <property type="term" value="F:metal ion binding"/>
    <property type="evidence" value="ECO:0007669"/>
    <property type="project" value="UniProtKB-KW"/>
</dbReference>
<comment type="cofactor">
    <cofactor evidence="1">
        <name>Mn(2+)</name>
        <dbReference type="ChEBI" id="CHEBI:29035"/>
    </cofactor>
</comment>
<evidence type="ECO:0000256" key="8">
    <source>
        <dbReference type="ARBA" id="ARBA00023211"/>
    </source>
</evidence>
<dbReference type="OrthoDB" id="10264738at2759"/>
<dbReference type="KEGG" id="dpte:113798811"/>
<dbReference type="FunCoup" id="A0A6P6YI37">
    <property type="interactions" value="732"/>
</dbReference>
<evidence type="ECO:0000256" key="4">
    <source>
        <dbReference type="ARBA" id="ARBA00013081"/>
    </source>
</evidence>
<dbReference type="CDD" id="cd00143">
    <property type="entry name" value="PP2Cc"/>
    <property type="match status" value="1"/>
</dbReference>
<dbReference type="SUPFAM" id="SSF81606">
    <property type="entry name" value="PP2C-like"/>
    <property type="match status" value="1"/>
</dbReference>
<feature type="compositionally biased region" description="Low complexity" evidence="10">
    <location>
        <begin position="493"/>
        <end position="505"/>
    </location>
</feature>
<evidence type="ECO:0000256" key="6">
    <source>
        <dbReference type="ARBA" id="ARBA00022801"/>
    </source>
</evidence>
<name>A0A6P6YI37_DERPT</name>
<dbReference type="InterPro" id="IPR001932">
    <property type="entry name" value="PPM-type_phosphatase-like_dom"/>
</dbReference>
<dbReference type="GO" id="GO:0004722">
    <property type="term" value="F:protein serine/threonine phosphatase activity"/>
    <property type="evidence" value="ECO:0007669"/>
    <property type="project" value="UniProtKB-EC"/>
</dbReference>
<dbReference type="SMART" id="SM00332">
    <property type="entry name" value="PP2Cc"/>
    <property type="match status" value="1"/>
</dbReference>
<dbReference type="PROSITE" id="PS01032">
    <property type="entry name" value="PPM_1"/>
    <property type="match status" value="1"/>
</dbReference>
<comment type="similarity">
    <text evidence="3 9">Belongs to the PP2C family.</text>
</comment>
<evidence type="ECO:0000256" key="2">
    <source>
        <dbReference type="ARBA" id="ARBA00001946"/>
    </source>
</evidence>
<evidence type="ECO:0000256" key="3">
    <source>
        <dbReference type="ARBA" id="ARBA00006702"/>
    </source>
</evidence>
<dbReference type="Pfam" id="PF00481">
    <property type="entry name" value="PP2C"/>
    <property type="match status" value="1"/>
</dbReference>
<evidence type="ECO:0000256" key="5">
    <source>
        <dbReference type="ARBA" id="ARBA00022723"/>
    </source>
</evidence>
<gene>
    <name evidence="13" type="primary">LOC113798811</name>
</gene>
<dbReference type="InterPro" id="IPR036457">
    <property type="entry name" value="PPM-type-like_dom_sf"/>
</dbReference>
<protein>
    <recommendedName>
        <fullName evidence="4">protein-serine/threonine phosphatase</fullName>
        <ecNumber evidence="4">3.1.3.16</ecNumber>
    </recommendedName>
</protein>
<sequence>MGQAFSEPVTEKESSTEKNDKFIVASSSIQGWRISMEDAHTILLSMPDDPEASFFAIFDGHGGAKVANYASENLHQGLCSHRLYREGQIEEALKNTFIEFDEMMFNNEKMRDELAGSTAVVILIKDHQIYCANIGDSRAVASFNGKVDALSIDHKPTCEDEMNRIISAGGWVQFNRVNGNLALSRAFGDFVFKRNEKRSATEQIVIAYPDVQTRPLTSDFEFTIMACDGVWDVMTNEEVIEFIRRRIFYRREPIAICEELITRCLAPDCQMGCGIGCDNMTVILICYLNGSTYDEFCDRISNIYSQTITGNIICSSTNHNHNDDAIDNDQTTRHIIGPITHVSDFDAYDHVSHDANHDDDDDDDDSDDDDNDDDDNSSHSSISSVDNIGTLVNIVVSNNKTTTTNSTNTTATSKSIVCVDIDSSTTTTQTTSIHSPKLSVLSIDDHRPNQQQQQTIVNKSSHLMNPTTTLISDDTNSDNNDGNHIKHHSATTSLSSSPNSSSNLNYKIDHKPSSSLHHHHPQ</sequence>
<feature type="region of interest" description="Disordered" evidence="10">
    <location>
        <begin position="465"/>
        <end position="522"/>
    </location>
</feature>
<accession>A0A6P6YI37</accession>